<evidence type="ECO:0000256" key="1">
    <source>
        <dbReference type="SAM" id="MobiDB-lite"/>
    </source>
</evidence>
<name>A0A0A9XXY3_LYGHE</name>
<organism evidence="2">
    <name type="scientific">Lygus hesperus</name>
    <name type="common">Western plant bug</name>
    <dbReference type="NCBI Taxonomy" id="30085"/>
    <lineage>
        <taxon>Eukaryota</taxon>
        <taxon>Metazoa</taxon>
        <taxon>Ecdysozoa</taxon>
        <taxon>Arthropoda</taxon>
        <taxon>Hexapoda</taxon>
        <taxon>Insecta</taxon>
        <taxon>Pterygota</taxon>
        <taxon>Neoptera</taxon>
        <taxon>Paraneoptera</taxon>
        <taxon>Hemiptera</taxon>
        <taxon>Heteroptera</taxon>
        <taxon>Panheteroptera</taxon>
        <taxon>Cimicomorpha</taxon>
        <taxon>Miridae</taxon>
        <taxon>Mirini</taxon>
        <taxon>Lygus</taxon>
    </lineage>
</organism>
<dbReference type="AlphaFoldDB" id="A0A0A9XXY3"/>
<reference evidence="2" key="2">
    <citation type="submission" date="2014-07" db="EMBL/GenBank/DDBJ databases">
        <authorList>
            <person name="Hull J."/>
        </authorList>
    </citation>
    <scope>NUCLEOTIDE SEQUENCE</scope>
</reference>
<dbReference type="EMBL" id="GBHO01018805">
    <property type="protein sequence ID" value="JAG24799.1"/>
    <property type="molecule type" value="Transcribed_RNA"/>
</dbReference>
<sequence>MRGGLLLEPIRITDESDTGSTSRRSLHATFSSGNSQIQDNNSNELSDDTSNSDSSSISLTTVFSMDVMTPTQHRSGGLEDNFNPPPSYDAHTTANTSNALASTLSSPLSTIADDATSAVSMGVPRYSGYYNRYPDHNRQQHTQQLHSQQSISSFKRRTLLTSLTQYEIRRDESVNNSSNRYHSWYEIIVISEPLQWSVWRRYSEFSILHKKLKQFVRRNENKGIGALK</sequence>
<feature type="compositionally biased region" description="Low complexity" evidence="1">
    <location>
        <begin position="39"/>
        <end position="56"/>
    </location>
</feature>
<gene>
    <name evidence="2" type="ORF">CM83_2830</name>
</gene>
<dbReference type="SUPFAM" id="SSF64268">
    <property type="entry name" value="PX domain"/>
    <property type="match status" value="1"/>
</dbReference>
<feature type="compositionally biased region" description="Polar residues" evidence="1">
    <location>
        <begin position="18"/>
        <end position="38"/>
    </location>
</feature>
<feature type="region of interest" description="Disordered" evidence="1">
    <location>
        <begin position="70"/>
        <end position="93"/>
    </location>
</feature>
<feature type="region of interest" description="Disordered" evidence="1">
    <location>
        <begin position="1"/>
        <end position="56"/>
    </location>
</feature>
<evidence type="ECO:0008006" key="3">
    <source>
        <dbReference type="Google" id="ProtNLM"/>
    </source>
</evidence>
<proteinExistence type="predicted"/>
<evidence type="ECO:0000313" key="2">
    <source>
        <dbReference type="EMBL" id="JAG24799.1"/>
    </source>
</evidence>
<reference evidence="2" key="1">
    <citation type="journal article" date="2014" name="PLoS ONE">
        <title>Transcriptome-Based Identification of ABC Transporters in the Western Tarnished Plant Bug Lygus hesperus.</title>
        <authorList>
            <person name="Hull J.J."/>
            <person name="Chaney K."/>
            <person name="Geib S.M."/>
            <person name="Fabrick J.A."/>
            <person name="Brent C.S."/>
            <person name="Walsh D."/>
            <person name="Lavine L.C."/>
        </authorList>
    </citation>
    <scope>NUCLEOTIDE SEQUENCE</scope>
</reference>
<dbReference type="InterPro" id="IPR036871">
    <property type="entry name" value="PX_dom_sf"/>
</dbReference>
<dbReference type="GO" id="GO:0035091">
    <property type="term" value="F:phosphatidylinositol binding"/>
    <property type="evidence" value="ECO:0007669"/>
    <property type="project" value="InterPro"/>
</dbReference>
<dbReference type="Gene3D" id="3.30.1520.10">
    <property type="entry name" value="Phox-like domain"/>
    <property type="match status" value="1"/>
</dbReference>
<accession>A0A0A9XXY3</accession>
<dbReference type="CDD" id="cd06093">
    <property type="entry name" value="PX_domain"/>
    <property type="match status" value="1"/>
</dbReference>
<protein>
    <recommendedName>
        <fullName evidence="3">PX domain-containing protein</fullName>
    </recommendedName>
</protein>